<organism evidence="2">
    <name type="scientific">Tanacetum cinerariifolium</name>
    <name type="common">Dalmatian daisy</name>
    <name type="synonym">Chrysanthemum cinerariifolium</name>
    <dbReference type="NCBI Taxonomy" id="118510"/>
    <lineage>
        <taxon>Eukaryota</taxon>
        <taxon>Viridiplantae</taxon>
        <taxon>Streptophyta</taxon>
        <taxon>Embryophyta</taxon>
        <taxon>Tracheophyta</taxon>
        <taxon>Spermatophyta</taxon>
        <taxon>Magnoliopsida</taxon>
        <taxon>eudicotyledons</taxon>
        <taxon>Gunneridae</taxon>
        <taxon>Pentapetalae</taxon>
        <taxon>asterids</taxon>
        <taxon>campanulids</taxon>
        <taxon>Asterales</taxon>
        <taxon>Asteraceae</taxon>
        <taxon>Asteroideae</taxon>
        <taxon>Anthemideae</taxon>
        <taxon>Anthemidinae</taxon>
        <taxon>Tanacetum</taxon>
    </lineage>
</organism>
<evidence type="ECO:0000259" key="1">
    <source>
        <dbReference type="Pfam" id="PF24626"/>
    </source>
</evidence>
<accession>A0A699RRH9</accession>
<dbReference type="GO" id="GO:0003964">
    <property type="term" value="F:RNA-directed DNA polymerase activity"/>
    <property type="evidence" value="ECO:0007669"/>
    <property type="project" value="UniProtKB-KW"/>
</dbReference>
<keyword evidence="2" id="KW-0808">Transferase</keyword>
<feature type="domain" description="Tf2-1-like SH3-like" evidence="1">
    <location>
        <begin position="30"/>
        <end position="94"/>
    </location>
</feature>
<name>A0A699RRH9_TANCI</name>
<feature type="non-terminal residue" evidence="2">
    <location>
        <position position="1"/>
    </location>
</feature>
<keyword evidence="2" id="KW-0548">Nucleotidyltransferase</keyword>
<dbReference type="EMBL" id="BKCJ011116999">
    <property type="protein sequence ID" value="GFC88705.1"/>
    <property type="molecule type" value="Genomic_DNA"/>
</dbReference>
<protein>
    <submittedName>
        <fullName evidence="2">Putative reverse transcriptase domain-containing protein</fullName>
    </submittedName>
</protein>
<reference evidence="2" key="1">
    <citation type="journal article" date="2019" name="Sci. Rep.">
        <title>Draft genome of Tanacetum cinerariifolium, the natural source of mosquito coil.</title>
        <authorList>
            <person name="Yamashiro T."/>
            <person name="Shiraishi A."/>
            <person name="Satake H."/>
            <person name="Nakayama K."/>
        </authorList>
    </citation>
    <scope>NUCLEOTIDE SEQUENCE</scope>
</reference>
<proteinExistence type="predicted"/>
<dbReference type="AlphaFoldDB" id="A0A699RRH9"/>
<sequence length="154" mass="17701">ERVIEGPEMIEVTNEKVAVAKEKLKEFQPGDRVFLKVSPARGVRRFGIRGKLSPRFIGPFEILDRVGEVSYRLVLPPQLSHVHNVFHVPLLRGYKYHPLHVVSYPFDQIRADLSYVEEPEAILDRQDRVTRNKIIPFVKILLEEPSRAGSHLGN</sequence>
<dbReference type="Pfam" id="PF24626">
    <property type="entry name" value="SH3_Tf2-1"/>
    <property type="match status" value="1"/>
</dbReference>
<evidence type="ECO:0000313" key="2">
    <source>
        <dbReference type="EMBL" id="GFC88705.1"/>
    </source>
</evidence>
<comment type="caution">
    <text evidence="2">The sequence shown here is derived from an EMBL/GenBank/DDBJ whole genome shotgun (WGS) entry which is preliminary data.</text>
</comment>
<keyword evidence="2" id="KW-0695">RNA-directed DNA polymerase</keyword>
<dbReference type="PANTHER" id="PTHR46148">
    <property type="entry name" value="CHROMO DOMAIN-CONTAINING PROTEIN"/>
    <property type="match status" value="1"/>
</dbReference>
<gene>
    <name evidence="2" type="ORF">Tci_860675</name>
</gene>
<dbReference type="PANTHER" id="PTHR46148:SF60">
    <property type="entry name" value="CHROMO DOMAIN-CONTAINING PROTEIN"/>
    <property type="match status" value="1"/>
</dbReference>
<dbReference type="InterPro" id="IPR056924">
    <property type="entry name" value="SH3_Tf2-1"/>
</dbReference>